<evidence type="ECO:0000313" key="10">
    <source>
        <dbReference type="EMBL" id="RJE24468.1"/>
    </source>
</evidence>
<evidence type="ECO:0000256" key="7">
    <source>
        <dbReference type="ARBA" id="ARBA00023180"/>
    </source>
</evidence>
<dbReference type="PROSITE" id="PS50850">
    <property type="entry name" value="MFS"/>
    <property type="match status" value="1"/>
</dbReference>
<dbReference type="CDD" id="cd17502">
    <property type="entry name" value="MFS_Azr1_MDR_like"/>
    <property type="match status" value="1"/>
</dbReference>
<dbReference type="InterPro" id="IPR020846">
    <property type="entry name" value="MFS_dom"/>
</dbReference>
<dbReference type="GO" id="GO:0022857">
    <property type="term" value="F:transmembrane transporter activity"/>
    <property type="evidence" value="ECO:0007669"/>
    <property type="project" value="InterPro"/>
</dbReference>
<dbReference type="Pfam" id="PF07690">
    <property type="entry name" value="MFS_1"/>
    <property type="match status" value="1"/>
</dbReference>
<comment type="similarity">
    <text evidence="2">Belongs to the major facilitator superfamily.</text>
</comment>
<reference evidence="11" key="1">
    <citation type="submission" date="2017-02" db="EMBL/GenBank/DDBJ databases">
        <authorList>
            <person name="Tafer H."/>
            <person name="Lopandic K."/>
        </authorList>
    </citation>
    <scope>NUCLEOTIDE SEQUENCE [LARGE SCALE GENOMIC DNA]</scope>
    <source>
        <strain evidence="11">CBS 366.77</strain>
    </source>
</reference>
<dbReference type="PRINTS" id="PR01036">
    <property type="entry name" value="TCRTETB"/>
</dbReference>
<feature type="transmembrane region" description="Helical" evidence="8">
    <location>
        <begin position="299"/>
        <end position="318"/>
    </location>
</feature>
<feature type="transmembrane region" description="Helical" evidence="8">
    <location>
        <begin position="574"/>
        <end position="592"/>
    </location>
</feature>
<evidence type="ECO:0000256" key="5">
    <source>
        <dbReference type="ARBA" id="ARBA00022989"/>
    </source>
</evidence>
<accession>A0A3A2ZMJ6</accession>
<keyword evidence="6 8" id="KW-0472">Membrane</keyword>
<evidence type="ECO:0000256" key="6">
    <source>
        <dbReference type="ARBA" id="ARBA00023136"/>
    </source>
</evidence>
<feature type="transmembrane region" description="Helical" evidence="8">
    <location>
        <begin position="330"/>
        <end position="347"/>
    </location>
</feature>
<feature type="transmembrane region" description="Helical" evidence="8">
    <location>
        <begin position="467"/>
        <end position="486"/>
    </location>
</feature>
<dbReference type="FunFam" id="1.20.1720.10:FF:000037">
    <property type="entry name" value="WGS project CABT00000000 data, contig 2.4"/>
    <property type="match status" value="1"/>
</dbReference>
<feature type="transmembrane region" description="Helical" evidence="8">
    <location>
        <begin position="407"/>
        <end position="427"/>
    </location>
</feature>
<keyword evidence="4 8" id="KW-0812">Transmembrane</keyword>
<keyword evidence="5 8" id="KW-1133">Transmembrane helix</keyword>
<evidence type="ECO:0000259" key="9">
    <source>
        <dbReference type="PROSITE" id="PS50850"/>
    </source>
</evidence>
<feature type="transmembrane region" description="Helical" evidence="8">
    <location>
        <begin position="434"/>
        <end position="455"/>
    </location>
</feature>
<dbReference type="Gene3D" id="1.20.1250.20">
    <property type="entry name" value="MFS general substrate transporter like domains"/>
    <property type="match status" value="1"/>
</dbReference>
<feature type="transmembrane region" description="Helical" evidence="8">
    <location>
        <begin position="368"/>
        <end position="387"/>
    </location>
</feature>
<feature type="transmembrane region" description="Helical" evidence="8">
    <location>
        <begin position="104"/>
        <end position="124"/>
    </location>
</feature>
<evidence type="ECO:0000313" key="11">
    <source>
        <dbReference type="Proteomes" id="UP000266188"/>
    </source>
</evidence>
<protein>
    <submittedName>
        <fullName evidence="10">Resistance protein</fullName>
    </submittedName>
</protein>
<keyword evidence="7" id="KW-0325">Glycoprotein</keyword>
<sequence>MPEAANSGTFCNNFDNIRTRNLQPAKCLRNVSKTPRTWNLESFTLLHFSCVAKDPNLLSLLTLSCNSPNNAMDTRSSSPPESVDTPADVSDDAPKLTFKHDLRFWLVFVALCVTSLLAALEGTVTSTALPTIVADLHIGDNYPWVSNAYFLTTACFQPLYGQLSNVLGRRYPMIFSVVLFILGSGICGGASSATMLIAGRAVQGVGGGGINMLIDLIICDLVPLTQRGAYIGLLFVVFAIGTSLGPFIGGAIVNNTSWRWVFYLNLPIGGVGLVLLIVFLQVNYNREMSIGEKLKRLDYLGNMLLIGAIVSVLIALSWGGSRYPWSSGHVLAPLIIGLLGIPAFVLIQATPLVKEPTTPLRLFSNRTSVIAFFNTFMHGLLSFWILYMLPVYFQAVLQSSPERSGVQLLPTVVSMIPVAGVSGAILSKTSNYKALHIAGFALLTVGLGTFTVLGANSSTAAWTLTQMVAAFGAGTIMPVLLPAVQAGLEEKDTATSTALWAFVRSFGIIWGLSVPAAIFNNQFDKFASSISDSSVRGMLTGGHAYSYASSATINALPAQVRAETINVYSRSLRVVWQVSIGFSGLSFLLCFLEKNIKLRSHLETDYGLKEKEAKNGLDGTLPPA</sequence>
<evidence type="ECO:0000256" key="1">
    <source>
        <dbReference type="ARBA" id="ARBA00004141"/>
    </source>
</evidence>
<feature type="transmembrane region" description="Helical" evidence="8">
    <location>
        <begin position="229"/>
        <end position="248"/>
    </location>
</feature>
<dbReference type="SUPFAM" id="SSF103473">
    <property type="entry name" value="MFS general substrate transporter"/>
    <property type="match status" value="1"/>
</dbReference>
<feature type="transmembrane region" description="Helical" evidence="8">
    <location>
        <begin position="144"/>
        <end position="161"/>
    </location>
</feature>
<feature type="transmembrane region" description="Helical" evidence="8">
    <location>
        <begin position="173"/>
        <end position="198"/>
    </location>
</feature>
<dbReference type="AlphaFoldDB" id="A0A3A2ZMJ6"/>
<dbReference type="EMBL" id="MVGC01000080">
    <property type="protein sequence ID" value="RJE24468.1"/>
    <property type="molecule type" value="Genomic_DNA"/>
</dbReference>
<dbReference type="PANTHER" id="PTHR23501:SF187">
    <property type="entry name" value="MAJOR FACILITATOR SUPERFAMILY (MFS) PROFILE DOMAIN-CONTAINING PROTEIN"/>
    <property type="match status" value="1"/>
</dbReference>
<comment type="subcellular location">
    <subcellularLocation>
        <location evidence="1">Membrane</location>
        <topology evidence="1">Multi-pass membrane protein</topology>
    </subcellularLocation>
</comment>
<dbReference type="GO" id="GO:0005886">
    <property type="term" value="C:plasma membrane"/>
    <property type="evidence" value="ECO:0007669"/>
    <property type="project" value="TreeGrafter"/>
</dbReference>
<dbReference type="InterPro" id="IPR011701">
    <property type="entry name" value="MFS"/>
</dbReference>
<dbReference type="PANTHER" id="PTHR23501">
    <property type="entry name" value="MAJOR FACILITATOR SUPERFAMILY"/>
    <property type="match status" value="1"/>
</dbReference>
<evidence type="ECO:0000256" key="8">
    <source>
        <dbReference type="SAM" id="Phobius"/>
    </source>
</evidence>
<feature type="transmembrane region" description="Helical" evidence="8">
    <location>
        <begin position="260"/>
        <end position="279"/>
    </location>
</feature>
<dbReference type="Proteomes" id="UP000266188">
    <property type="component" value="Unassembled WGS sequence"/>
</dbReference>
<feature type="transmembrane region" description="Helical" evidence="8">
    <location>
        <begin position="498"/>
        <end position="519"/>
    </location>
</feature>
<keyword evidence="11" id="KW-1185">Reference proteome</keyword>
<name>A0A3A2ZMJ6_9EURO</name>
<comment type="caution">
    <text evidence="10">The sequence shown here is derived from an EMBL/GenBank/DDBJ whole genome shotgun (WGS) entry which is preliminary data.</text>
</comment>
<proteinExistence type="inferred from homology"/>
<gene>
    <name evidence="10" type="ORF">PHISCL_03219</name>
</gene>
<dbReference type="InterPro" id="IPR036259">
    <property type="entry name" value="MFS_trans_sf"/>
</dbReference>
<evidence type="ECO:0000256" key="2">
    <source>
        <dbReference type="ARBA" id="ARBA00008335"/>
    </source>
</evidence>
<dbReference type="OrthoDB" id="10021397at2759"/>
<feature type="domain" description="Major facilitator superfamily (MFS) profile" evidence="9">
    <location>
        <begin position="107"/>
        <end position="566"/>
    </location>
</feature>
<evidence type="ECO:0000256" key="3">
    <source>
        <dbReference type="ARBA" id="ARBA00022448"/>
    </source>
</evidence>
<dbReference type="Gene3D" id="1.20.1720.10">
    <property type="entry name" value="Multidrug resistance protein D"/>
    <property type="match status" value="1"/>
</dbReference>
<evidence type="ECO:0000256" key="4">
    <source>
        <dbReference type="ARBA" id="ARBA00022692"/>
    </source>
</evidence>
<keyword evidence="3" id="KW-0813">Transport</keyword>
<organism evidence="10 11">
    <name type="scientific">Aspergillus sclerotialis</name>
    <dbReference type="NCBI Taxonomy" id="2070753"/>
    <lineage>
        <taxon>Eukaryota</taxon>
        <taxon>Fungi</taxon>
        <taxon>Dikarya</taxon>
        <taxon>Ascomycota</taxon>
        <taxon>Pezizomycotina</taxon>
        <taxon>Eurotiomycetes</taxon>
        <taxon>Eurotiomycetidae</taxon>
        <taxon>Eurotiales</taxon>
        <taxon>Aspergillaceae</taxon>
        <taxon>Aspergillus</taxon>
        <taxon>Aspergillus subgen. Polypaecilum</taxon>
    </lineage>
</organism>
<feature type="transmembrane region" description="Helical" evidence="8">
    <location>
        <begin position="204"/>
        <end position="222"/>
    </location>
</feature>